<keyword evidence="5" id="KW-0812">Transmembrane</keyword>
<keyword evidence="4" id="KW-0802">TPR repeat</keyword>
<evidence type="ECO:0000313" key="7">
    <source>
        <dbReference type="EMBL" id="PTN09896.1"/>
    </source>
</evidence>
<evidence type="ECO:0000256" key="3">
    <source>
        <dbReference type="ARBA" id="ARBA00023163"/>
    </source>
</evidence>
<dbReference type="Gene3D" id="1.10.10.60">
    <property type="entry name" value="Homeodomain-like"/>
    <property type="match status" value="1"/>
</dbReference>
<dbReference type="GO" id="GO:0003700">
    <property type="term" value="F:DNA-binding transcription factor activity"/>
    <property type="evidence" value="ECO:0007669"/>
    <property type="project" value="InterPro"/>
</dbReference>
<dbReference type="Pfam" id="PF12833">
    <property type="entry name" value="HTH_18"/>
    <property type="match status" value="1"/>
</dbReference>
<keyword evidence="2" id="KW-0238">DNA-binding</keyword>
<keyword evidence="1" id="KW-0805">Transcription regulation</keyword>
<keyword evidence="8" id="KW-1185">Reference proteome</keyword>
<dbReference type="PROSITE" id="PS50005">
    <property type="entry name" value="TPR"/>
    <property type="match status" value="1"/>
</dbReference>
<dbReference type="EMBL" id="QAAD01000003">
    <property type="protein sequence ID" value="PTN09896.1"/>
    <property type="molecule type" value="Genomic_DNA"/>
</dbReference>
<dbReference type="InterPro" id="IPR018060">
    <property type="entry name" value="HTH_AraC"/>
</dbReference>
<feature type="repeat" description="TPR" evidence="4">
    <location>
        <begin position="457"/>
        <end position="490"/>
    </location>
</feature>
<dbReference type="PROSITE" id="PS01124">
    <property type="entry name" value="HTH_ARAC_FAMILY_2"/>
    <property type="match status" value="1"/>
</dbReference>
<dbReference type="InterPro" id="IPR019734">
    <property type="entry name" value="TPR_rpt"/>
</dbReference>
<reference evidence="7 8" key="1">
    <citation type="submission" date="2018-04" db="EMBL/GenBank/DDBJ databases">
        <title>Genomic Encyclopedia of Archaeal and Bacterial Type Strains, Phase II (KMG-II): from individual species to whole genera.</title>
        <authorList>
            <person name="Goeker M."/>
        </authorList>
    </citation>
    <scope>NUCLEOTIDE SEQUENCE [LARGE SCALE GENOMIC DNA]</scope>
    <source>
        <strain evidence="7 8">DSM 28823</strain>
    </source>
</reference>
<dbReference type="SUPFAM" id="SSF46689">
    <property type="entry name" value="Homeodomain-like"/>
    <property type="match status" value="1"/>
</dbReference>
<feature type="domain" description="HTH araC/xylS-type" evidence="6">
    <location>
        <begin position="13"/>
        <end position="112"/>
    </location>
</feature>
<dbReference type="Gene3D" id="3.40.50.10070">
    <property type="entry name" value="TolB, N-terminal domain"/>
    <property type="match status" value="1"/>
</dbReference>
<dbReference type="PANTHER" id="PTHR43280">
    <property type="entry name" value="ARAC-FAMILY TRANSCRIPTIONAL REGULATOR"/>
    <property type="match status" value="1"/>
</dbReference>
<dbReference type="Proteomes" id="UP000243525">
    <property type="component" value="Unassembled WGS sequence"/>
</dbReference>
<dbReference type="GO" id="GO:0043565">
    <property type="term" value="F:sequence-specific DNA binding"/>
    <property type="evidence" value="ECO:0007669"/>
    <property type="project" value="InterPro"/>
</dbReference>
<feature type="transmembrane region" description="Helical" evidence="5">
    <location>
        <begin position="137"/>
        <end position="156"/>
    </location>
</feature>
<dbReference type="RefSeq" id="WP_170111283.1">
    <property type="nucleotide sequence ID" value="NZ_OY782574.1"/>
</dbReference>
<organism evidence="7 8">
    <name type="scientific">Mangrovibacterium marinum</name>
    <dbReference type="NCBI Taxonomy" id="1639118"/>
    <lineage>
        <taxon>Bacteria</taxon>
        <taxon>Pseudomonadati</taxon>
        <taxon>Bacteroidota</taxon>
        <taxon>Bacteroidia</taxon>
        <taxon>Marinilabiliales</taxon>
        <taxon>Prolixibacteraceae</taxon>
        <taxon>Mangrovibacterium</taxon>
    </lineage>
</organism>
<evidence type="ECO:0000256" key="5">
    <source>
        <dbReference type="SAM" id="Phobius"/>
    </source>
</evidence>
<dbReference type="AlphaFoldDB" id="A0A2T5C4X4"/>
<keyword evidence="3" id="KW-0804">Transcription</keyword>
<keyword evidence="5" id="KW-0472">Membrane</keyword>
<keyword evidence="5" id="KW-1133">Transmembrane helix</keyword>
<dbReference type="InterPro" id="IPR011990">
    <property type="entry name" value="TPR-like_helical_dom_sf"/>
</dbReference>
<dbReference type="SMART" id="SM00028">
    <property type="entry name" value="TPR"/>
    <property type="match status" value="3"/>
</dbReference>
<proteinExistence type="predicted"/>
<gene>
    <name evidence="7" type="ORF">C8N47_103193</name>
</gene>
<evidence type="ECO:0000313" key="8">
    <source>
        <dbReference type="Proteomes" id="UP000243525"/>
    </source>
</evidence>
<dbReference type="SUPFAM" id="SSF48452">
    <property type="entry name" value="TPR-like"/>
    <property type="match status" value="1"/>
</dbReference>
<dbReference type="PANTHER" id="PTHR43280:SF2">
    <property type="entry name" value="HTH-TYPE TRANSCRIPTIONAL REGULATOR EXSA"/>
    <property type="match status" value="1"/>
</dbReference>
<evidence type="ECO:0000256" key="1">
    <source>
        <dbReference type="ARBA" id="ARBA00023015"/>
    </source>
</evidence>
<accession>A0A2T5C4X4</accession>
<sequence length="627" mass="71944">MVSKSTSDEAFTQRLTRLIEVNLKDEHFGVSELAKQMGMSRSNLYLKVHRASQKSVSCFIREVRLRKALEYLKEGERNVSQTAYEVGFGSPAYFSKCFHDYYGFPPGETPTNVNTPASLSDSPDLRPQTSGWRNRKLIGALVGIVIILAGLVIYSSKSSEQPVEKSIAVLPFKNLNRDQETQILADGIMEDILSRLSHIQDFTVKSSNSTEKYRDSKTTIPRIAKELNASYLLEGSILHEKDKIRLYVQLIDTKNDRQIWVDRYDRDLSGIFDFVTDVSRQIAEEMQALLSPREEEQMQKQYTSNTEAYSLYLKGIFFWKKRTVNDLVRSIDYFNQALAIDPDYALAYAGLANSYLALTFSRYYEKEKGFELGELYAKKALAGNADLAEAHVVLGSIAVWYLRDWKRGEKELLKTIELNPSYAVGHQYYSQLLALQGRLKEALVQINIAIQLDPNSANMYLLRANRYYHLSDFDQALINAQQVIEFTPNYLSAYWVIFRTYLHLGDDKNALKTLKVIFHLSDPSLNFNPQIDQSYAAGGMKAVVIRTIKQIDTNPKMMRFSPYYKYKLMAELYAIIGDNEQAINYLERHAESELFKPAWIKYGIEFKALQSDPRFIALINRMGLKDL</sequence>
<protein>
    <submittedName>
        <fullName evidence="7">TolB-like protein</fullName>
    </submittedName>
</protein>
<name>A0A2T5C4X4_9BACT</name>
<evidence type="ECO:0000256" key="2">
    <source>
        <dbReference type="ARBA" id="ARBA00023125"/>
    </source>
</evidence>
<dbReference type="Gene3D" id="1.25.40.10">
    <property type="entry name" value="Tetratricopeptide repeat domain"/>
    <property type="match status" value="1"/>
</dbReference>
<evidence type="ECO:0000256" key="4">
    <source>
        <dbReference type="PROSITE-ProRule" id="PRU00339"/>
    </source>
</evidence>
<evidence type="ECO:0000259" key="6">
    <source>
        <dbReference type="PROSITE" id="PS01124"/>
    </source>
</evidence>
<comment type="caution">
    <text evidence="7">The sequence shown here is derived from an EMBL/GenBank/DDBJ whole genome shotgun (WGS) entry which is preliminary data.</text>
</comment>
<dbReference type="InterPro" id="IPR009057">
    <property type="entry name" value="Homeodomain-like_sf"/>
</dbReference>
<dbReference type="SMART" id="SM00342">
    <property type="entry name" value="HTH_ARAC"/>
    <property type="match status" value="1"/>
</dbReference>